<dbReference type="EMBL" id="LHQQ01000005">
    <property type="protein sequence ID" value="KOS48426.1"/>
    <property type="molecule type" value="Genomic_DNA"/>
</dbReference>
<organism evidence="1 2">
    <name type="scientific">Penicillium nordicum</name>
    <dbReference type="NCBI Taxonomy" id="229535"/>
    <lineage>
        <taxon>Eukaryota</taxon>
        <taxon>Fungi</taxon>
        <taxon>Dikarya</taxon>
        <taxon>Ascomycota</taxon>
        <taxon>Pezizomycotina</taxon>
        <taxon>Eurotiomycetes</taxon>
        <taxon>Eurotiomycetidae</taxon>
        <taxon>Eurotiales</taxon>
        <taxon>Aspergillaceae</taxon>
        <taxon>Penicillium</taxon>
    </lineage>
</organism>
<protein>
    <submittedName>
        <fullName evidence="1">Uncharacterized protein</fullName>
    </submittedName>
</protein>
<accession>A0A0M8PA68</accession>
<sequence>MWDCLDIIPDLQVLLIVDLPCFGSMEKTGAFENNSRKIFFNLPRCLHQKITFLLGVCLWSFFLFPRLLSAGSRIRSLDEPVRVGPVTSVNIEYIIGVSGKKSRFYLGIY</sequence>
<proteinExistence type="predicted"/>
<keyword evidence="2" id="KW-1185">Reference proteome</keyword>
<reference evidence="1 2" key="1">
    <citation type="submission" date="2015-08" db="EMBL/GenBank/DDBJ databases">
        <title>Genome sequencing of Penicillium nordicum.</title>
        <authorList>
            <person name="Nguyen H.D."/>
            <person name="Seifert K.A."/>
        </authorList>
    </citation>
    <scope>NUCLEOTIDE SEQUENCE [LARGE SCALE GENOMIC DNA]</scope>
    <source>
        <strain evidence="1 2">DAOMC 185683</strain>
    </source>
</reference>
<dbReference type="AlphaFoldDB" id="A0A0M8PA68"/>
<evidence type="ECO:0000313" key="1">
    <source>
        <dbReference type="EMBL" id="KOS48426.1"/>
    </source>
</evidence>
<evidence type="ECO:0000313" key="2">
    <source>
        <dbReference type="Proteomes" id="UP000037696"/>
    </source>
</evidence>
<gene>
    <name evidence="1" type="ORF">ACN38_g588</name>
</gene>
<comment type="caution">
    <text evidence="1">The sequence shown here is derived from an EMBL/GenBank/DDBJ whole genome shotgun (WGS) entry which is preliminary data.</text>
</comment>
<dbReference type="Proteomes" id="UP000037696">
    <property type="component" value="Unassembled WGS sequence"/>
</dbReference>
<name>A0A0M8PA68_9EURO</name>